<name>A0ABU6H588_9BACI</name>
<dbReference type="Pfam" id="PF13977">
    <property type="entry name" value="TetR_C_6"/>
    <property type="match status" value="1"/>
</dbReference>
<keyword evidence="4" id="KW-0804">Transcription</keyword>
<dbReference type="Pfam" id="PF00440">
    <property type="entry name" value="TetR_N"/>
    <property type="match status" value="1"/>
</dbReference>
<dbReference type="SUPFAM" id="SSF48498">
    <property type="entry name" value="Tetracyclin repressor-like, C-terminal domain"/>
    <property type="match status" value="1"/>
</dbReference>
<dbReference type="PROSITE" id="PS01081">
    <property type="entry name" value="HTH_TETR_1"/>
    <property type="match status" value="1"/>
</dbReference>
<dbReference type="InterPro" id="IPR039538">
    <property type="entry name" value="BetI_C"/>
</dbReference>
<proteinExistence type="predicted"/>
<evidence type="ECO:0000256" key="5">
    <source>
        <dbReference type="PROSITE-ProRule" id="PRU00335"/>
    </source>
</evidence>
<sequence length="207" mass="23539">MYEVAQVCYNEYMPKIVDHEKQKEKIAEVVWKVIQREGLDHCTVRKIAEEAGLSAGAMRHYFPNQSQLFIYSMQLVTNRVKARIERMTWTGTPADDVKQLLLQFLPVDEERKLEMEAWLSFTAKSLSDPELRPLRKEMNEGIYSACQKAVEALAQSAGNPDIDVPMETERLYALIDGLALHSVLEPGQVSQEVIDSVLTSHLKSLAM</sequence>
<dbReference type="SUPFAM" id="SSF46689">
    <property type="entry name" value="Homeodomain-like"/>
    <property type="match status" value="1"/>
</dbReference>
<keyword evidence="8" id="KW-1185">Reference proteome</keyword>
<dbReference type="InterPro" id="IPR023772">
    <property type="entry name" value="DNA-bd_HTH_TetR-type_CS"/>
</dbReference>
<accession>A0ABU6H588</accession>
<reference evidence="7 8" key="1">
    <citation type="submission" date="2023-03" db="EMBL/GenBank/DDBJ databases">
        <title>Agriculturally important microbes genome sequencing.</title>
        <authorList>
            <person name="Dunlap C."/>
        </authorList>
    </citation>
    <scope>NUCLEOTIDE SEQUENCE [LARGE SCALE GENOMIC DNA]</scope>
    <source>
        <strain evidence="7 8">CBP-3203</strain>
    </source>
</reference>
<evidence type="ECO:0000256" key="4">
    <source>
        <dbReference type="ARBA" id="ARBA00023163"/>
    </source>
</evidence>
<organism evidence="7 8">
    <name type="scientific">Bacillus glycinifermentans</name>
    <dbReference type="NCBI Taxonomy" id="1664069"/>
    <lineage>
        <taxon>Bacteria</taxon>
        <taxon>Bacillati</taxon>
        <taxon>Bacillota</taxon>
        <taxon>Bacilli</taxon>
        <taxon>Bacillales</taxon>
        <taxon>Bacillaceae</taxon>
        <taxon>Bacillus</taxon>
    </lineage>
</organism>
<evidence type="ECO:0000313" key="7">
    <source>
        <dbReference type="EMBL" id="MEC0485800.1"/>
    </source>
</evidence>
<dbReference type="RefSeq" id="WP_232517708.1">
    <property type="nucleotide sequence ID" value="NZ_CP023481.1"/>
</dbReference>
<feature type="DNA-binding region" description="H-T-H motif" evidence="5">
    <location>
        <begin position="43"/>
        <end position="62"/>
    </location>
</feature>
<evidence type="ECO:0000313" key="8">
    <source>
        <dbReference type="Proteomes" id="UP001341297"/>
    </source>
</evidence>
<keyword evidence="1" id="KW-0678">Repressor</keyword>
<keyword evidence="3 5" id="KW-0238">DNA-binding</keyword>
<gene>
    <name evidence="7" type="ORF">P8828_13325</name>
</gene>
<evidence type="ECO:0000256" key="3">
    <source>
        <dbReference type="ARBA" id="ARBA00023125"/>
    </source>
</evidence>
<dbReference type="EMBL" id="JARRTL010000011">
    <property type="protein sequence ID" value="MEC0485800.1"/>
    <property type="molecule type" value="Genomic_DNA"/>
</dbReference>
<evidence type="ECO:0000256" key="1">
    <source>
        <dbReference type="ARBA" id="ARBA00022491"/>
    </source>
</evidence>
<dbReference type="InterPro" id="IPR009057">
    <property type="entry name" value="Homeodomain-like_sf"/>
</dbReference>
<dbReference type="InterPro" id="IPR036271">
    <property type="entry name" value="Tet_transcr_reg_TetR-rel_C_sf"/>
</dbReference>
<evidence type="ECO:0000256" key="2">
    <source>
        <dbReference type="ARBA" id="ARBA00023015"/>
    </source>
</evidence>
<comment type="caution">
    <text evidence="7">The sequence shown here is derived from an EMBL/GenBank/DDBJ whole genome shotgun (WGS) entry which is preliminary data.</text>
</comment>
<dbReference type="PANTHER" id="PTHR30055:SF226">
    <property type="entry name" value="HTH-TYPE TRANSCRIPTIONAL REGULATOR PKSA"/>
    <property type="match status" value="1"/>
</dbReference>
<dbReference type="PROSITE" id="PS50977">
    <property type="entry name" value="HTH_TETR_2"/>
    <property type="match status" value="1"/>
</dbReference>
<dbReference type="Proteomes" id="UP001341297">
    <property type="component" value="Unassembled WGS sequence"/>
</dbReference>
<dbReference type="InterPro" id="IPR050109">
    <property type="entry name" value="HTH-type_TetR-like_transc_reg"/>
</dbReference>
<protein>
    <submittedName>
        <fullName evidence="7">TetR/AcrR family transcriptional regulator</fullName>
    </submittedName>
</protein>
<evidence type="ECO:0000259" key="6">
    <source>
        <dbReference type="PROSITE" id="PS50977"/>
    </source>
</evidence>
<dbReference type="Gene3D" id="1.10.357.10">
    <property type="entry name" value="Tetracycline Repressor, domain 2"/>
    <property type="match status" value="1"/>
</dbReference>
<dbReference type="InterPro" id="IPR001647">
    <property type="entry name" value="HTH_TetR"/>
</dbReference>
<dbReference type="PANTHER" id="PTHR30055">
    <property type="entry name" value="HTH-TYPE TRANSCRIPTIONAL REGULATOR RUTR"/>
    <property type="match status" value="1"/>
</dbReference>
<feature type="domain" description="HTH tetR-type" evidence="6">
    <location>
        <begin position="20"/>
        <end position="80"/>
    </location>
</feature>
<keyword evidence="2" id="KW-0805">Transcription regulation</keyword>